<keyword evidence="2" id="KW-1185">Reference proteome</keyword>
<dbReference type="PANTHER" id="PTHR35318:SF2">
    <property type="entry name" value="OS08G0138900 PROTEIN"/>
    <property type="match status" value="1"/>
</dbReference>
<dbReference type="GeneID" id="107418457"/>
<evidence type="ECO:0000256" key="1">
    <source>
        <dbReference type="SAM" id="MobiDB-lite"/>
    </source>
</evidence>
<dbReference type="RefSeq" id="XP_015882641.1">
    <property type="nucleotide sequence ID" value="XM_016027155.4"/>
</dbReference>
<name>A0A6P4A3J8_ZIZJJ</name>
<evidence type="ECO:0000313" key="3">
    <source>
        <dbReference type="RefSeq" id="XP_015882641.1"/>
    </source>
</evidence>
<dbReference type="InParanoid" id="A0A6P4A3J8"/>
<dbReference type="AlphaFoldDB" id="A0A6P4A3J8"/>
<sequence length="147" mass="16202">MKFLKKLGSCCSCTSAMTKSPEKTIPEGSSTTSTGDASSSTTTSVSKRKTSMVRCKSAMHWQPGLSSISEDGLVPIVEEGSRCTDHVIVSQKKSLPSSSSTKAKSEAMARSFIYGDYDYEEEYKRRKRRLFRIPAFSQLSASPYILF</sequence>
<reference evidence="3" key="1">
    <citation type="submission" date="2025-08" db="UniProtKB">
        <authorList>
            <consortium name="RefSeq"/>
        </authorList>
    </citation>
    <scope>IDENTIFICATION</scope>
    <source>
        <tissue evidence="3">Seedling</tissue>
    </source>
</reference>
<organism evidence="2 3">
    <name type="scientific">Ziziphus jujuba</name>
    <name type="common">Chinese jujube</name>
    <name type="synonym">Ziziphus sativa</name>
    <dbReference type="NCBI Taxonomy" id="326968"/>
    <lineage>
        <taxon>Eukaryota</taxon>
        <taxon>Viridiplantae</taxon>
        <taxon>Streptophyta</taxon>
        <taxon>Embryophyta</taxon>
        <taxon>Tracheophyta</taxon>
        <taxon>Spermatophyta</taxon>
        <taxon>Magnoliopsida</taxon>
        <taxon>eudicotyledons</taxon>
        <taxon>Gunneridae</taxon>
        <taxon>Pentapetalae</taxon>
        <taxon>rosids</taxon>
        <taxon>fabids</taxon>
        <taxon>Rosales</taxon>
        <taxon>Rhamnaceae</taxon>
        <taxon>Paliureae</taxon>
        <taxon>Ziziphus</taxon>
    </lineage>
</organism>
<proteinExistence type="predicted"/>
<accession>A0A6P4A3J8</accession>
<feature type="region of interest" description="Disordered" evidence="1">
    <location>
        <begin position="16"/>
        <end position="50"/>
    </location>
</feature>
<dbReference type="KEGG" id="zju:107418457"/>
<gene>
    <name evidence="3" type="primary">LOC107418457</name>
</gene>
<feature type="compositionally biased region" description="Low complexity" evidence="1">
    <location>
        <begin position="29"/>
        <end position="45"/>
    </location>
</feature>
<evidence type="ECO:0000313" key="2">
    <source>
        <dbReference type="Proteomes" id="UP001652623"/>
    </source>
</evidence>
<dbReference type="PANTHER" id="PTHR35318">
    <property type="entry name" value="BNAA10G08410D PROTEIN"/>
    <property type="match status" value="1"/>
</dbReference>
<dbReference type="Proteomes" id="UP001652623">
    <property type="component" value="Chromosome 4"/>
</dbReference>
<protein>
    <submittedName>
        <fullName evidence="3">Uncharacterized protein LOC107418457</fullName>
    </submittedName>
</protein>